<dbReference type="GO" id="GO:0019239">
    <property type="term" value="F:deaminase activity"/>
    <property type="evidence" value="ECO:0007669"/>
    <property type="project" value="TreeGrafter"/>
</dbReference>
<dbReference type="AlphaFoldDB" id="A0A0K8RQ87"/>
<protein>
    <submittedName>
        <fullName evidence="2">Putative translation initiation inhibitor</fullName>
    </submittedName>
</protein>
<dbReference type="CDD" id="cd00448">
    <property type="entry name" value="YjgF_YER057c_UK114_family"/>
    <property type="match status" value="1"/>
</dbReference>
<comment type="similarity">
    <text evidence="1">Belongs to the RutC family.</text>
</comment>
<name>A0A0K8RQ87_IXORI</name>
<dbReference type="GO" id="GO:0005829">
    <property type="term" value="C:cytosol"/>
    <property type="evidence" value="ECO:0007669"/>
    <property type="project" value="TreeGrafter"/>
</dbReference>
<dbReference type="InterPro" id="IPR006175">
    <property type="entry name" value="YjgF/YER057c/UK114"/>
</dbReference>
<evidence type="ECO:0000256" key="1">
    <source>
        <dbReference type="ARBA" id="ARBA00010552"/>
    </source>
</evidence>
<proteinExistence type="evidence at transcript level"/>
<dbReference type="Pfam" id="PF01042">
    <property type="entry name" value="Ribonuc_L-PSP"/>
    <property type="match status" value="1"/>
</dbReference>
<dbReference type="FunFam" id="3.30.1330.40:FF:000001">
    <property type="entry name" value="L-PSP family endoribonuclease"/>
    <property type="match status" value="1"/>
</dbReference>
<sequence length="156" mass="16918">LASYQRLQCSPSQLPLLLLFGQGVLLVIATKTTRQVITNGVPPAGPYSYGIRAGATMYPSGNVGFYPNTSKLVPGGIAAETRQALRNLQSTLDAGRMNFTNVVSTRVFLTDWKDYDGMNQVYREFFPGNYPARSVAQVVWLAVGSLVEIEVVAVDG</sequence>
<dbReference type="InterPro" id="IPR035959">
    <property type="entry name" value="RutC-like_sf"/>
</dbReference>
<dbReference type="GO" id="GO:0005739">
    <property type="term" value="C:mitochondrion"/>
    <property type="evidence" value="ECO:0007669"/>
    <property type="project" value="TreeGrafter"/>
</dbReference>
<dbReference type="EMBL" id="GADI01000603">
    <property type="protein sequence ID" value="JAA73205.1"/>
    <property type="molecule type" value="mRNA"/>
</dbReference>
<dbReference type="Gene3D" id="3.30.1330.40">
    <property type="entry name" value="RutC-like"/>
    <property type="match status" value="1"/>
</dbReference>
<dbReference type="PANTHER" id="PTHR11803:SF39">
    <property type="entry name" value="2-IMINOBUTANOATE_2-IMINOPROPANOATE DEAMINASE"/>
    <property type="match status" value="1"/>
</dbReference>
<evidence type="ECO:0000313" key="2">
    <source>
        <dbReference type="EMBL" id="JAA73205.1"/>
    </source>
</evidence>
<reference evidence="2" key="1">
    <citation type="submission" date="2012-12" db="EMBL/GenBank/DDBJ databases">
        <title>Identification and characterization of a phenylalanine ammonia-lyase gene family in Isatis indigotica Fort.</title>
        <authorList>
            <person name="Liu Q."/>
            <person name="Chen J."/>
            <person name="Zhou X."/>
            <person name="Di P."/>
            <person name="Xiao Y."/>
            <person name="Xuan H."/>
            <person name="Zhang L."/>
            <person name="Chen W."/>
        </authorList>
    </citation>
    <scope>NUCLEOTIDE SEQUENCE</scope>
    <source>
        <tissue evidence="2">Salivary gland</tissue>
    </source>
</reference>
<organism evidence="2">
    <name type="scientific">Ixodes ricinus</name>
    <name type="common">Common tick</name>
    <name type="synonym">Acarus ricinus</name>
    <dbReference type="NCBI Taxonomy" id="34613"/>
    <lineage>
        <taxon>Eukaryota</taxon>
        <taxon>Metazoa</taxon>
        <taxon>Ecdysozoa</taxon>
        <taxon>Arthropoda</taxon>
        <taxon>Chelicerata</taxon>
        <taxon>Arachnida</taxon>
        <taxon>Acari</taxon>
        <taxon>Parasitiformes</taxon>
        <taxon>Ixodida</taxon>
        <taxon>Ixodoidea</taxon>
        <taxon>Ixodidae</taxon>
        <taxon>Ixodinae</taxon>
        <taxon>Ixodes</taxon>
    </lineage>
</organism>
<dbReference type="PANTHER" id="PTHR11803">
    <property type="entry name" value="2-IMINOBUTANOATE/2-IMINOPROPANOATE DEAMINASE RIDA"/>
    <property type="match status" value="1"/>
</dbReference>
<dbReference type="SUPFAM" id="SSF55298">
    <property type="entry name" value="YjgF-like"/>
    <property type="match status" value="1"/>
</dbReference>
<feature type="non-terminal residue" evidence="2">
    <location>
        <position position="1"/>
    </location>
</feature>
<accession>A0A0K8RQ87</accession>